<accession>A0ABQ6G0G5</accession>
<sequence>MLSSLIGGVVWSAVRCMRTADHTTPPIYCVALLYIFLPSGAIQTGVTWGVVHASSQIKHHAYGTCIKIQSISALLVTLMHRFTFYEIENVGGCEG</sequence>
<protein>
    <recommendedName>
        <fullName evidence="3">EamA domain-containing protein</fullName>
    </recommendedName>
</protein>
<proteinExistence type="predicted"/>
<keyword evidence="2" id="KW-1185">Reference proteome</keyword>
<name>A0ABQ6G0G5_9CHLR</name>
<evidence type="ECO:0000313" key="2">
    <source>
        <dbReference type="Proteomes" id="UP001344906"/>
    </source>
</evidence>
<evidence type="ECO:0000313" key="1">
    <source>
        <dbReference type="EMBL" id="GLV60000.1"/>
    </source>
</evidence>
<dbReference type="EMBL" id="BSRI01000002">
    <property type="protein sequence ID" value="GLV60000.1"/>
    <property type="molecule type" value="Genomic_DNA"/>
</dbReference>
<reference evidence="1 2" key="1">
    <citation type="submission" date="2023-02" db="EMBL/GenBank/DDBJ databases">
        <title>Dictyobacter halimunensis sp. nov., a new member of the class Ktedonobacteria from forest soil in a geothermal area.</title>
        <authorList>
            <person name="Rachmania M.K."/>
            <person name="Ningsih F."/>
            <person name="Sakai Y."/>
            <person name="Yabe S."/>
            <person name="Yokota A."/>
            <person name="Sjamsuridzal W."/>
        </authorList>
    </citation>
    <scope>NUCLEOTIDE SEQUENCE [LARGE SCALE GENOMIC DNA]</scope>
    <source>
        <strain evidence="1 2">S3.2.2.5</strain>
    </source>
</reference>
<dbReference type="Proteomes" id="UP001344906">
    <property type="component" value="Unassembled WGS sequence"/>
</dbReference>
<gene>
    <name evidence="1" type="ORF">KDH_68230</name>
</gene>
<organism evidence="1 2">
    <name type="scientific">Dictyobacter halimunensis</name>
    <dbReference type="NCBI Taxonomy" id="3026934"/>
    <lineage>
        <taxon>Bacteria</taxon>
        <taxon>Bacillati</taxon>
        <taxon>Chloroflexota</taxon>
        <taxon>Ktedonobacteria</taxon>
        <taxon>Ktedonobacterales</taxon>
        <taxon>Dictyobacteraceae</taxon>
        <taxon>Dictyobacter</taxon>
    </lineage>
</organism>
<evidence type="ECO:0008006" key="3">
    <source>
        <dbReference type="Google" id="ProtNLM"/>
    </source>
</evidence>
<comment type="caution">
    <text evidence="1">The sequence shown here is derived from an EMBL/GenBank/DDBJ whole genome shotgun (WGS) entry which is preliminary data.</text>
</comment>